<evidence type="ECO:0000313" key="2">
    <source>
        <dbReference type="Proteomes" id="UP001215280"/>
    </source>
</evidence>
<feature type="non-terminal residue" evidence="1">
    <location>
        <position position="281"/>
    </location>
</feature>
<dbReference type="EMBL" id="JARJLG010000035">
    <property type="protein sequence ID" value="KAJ7765466.1"/>
    <property type="molecule type" value="Genomic_DNA"/>
</dbReference>
<name>A0AAD7JID8_9AGAR</name>
<organism evidence="1 2">
    <name type="scientific">Mycena maculata</name>
    <dbReference type="NCBI Taxonomy" id="230809"/>
    <lineage>
        <taxon>Eukaryota</taxon>
        <taxon>Fungi</taxon>
        <taxon>Dikarya</taxon>
        <taxon>Basidiomycota</taxon>
        <taxon>Agaricomycotina</taxon>
        <taxon>Agaricomycetes</taxon>
        <taxon>Agaricomycetidae</taxon>
        <taxon>Agaricales</taxon>
        <taxon>Marasmiineae</taxon>
        <taxon>Mycenaceae</taxon>
        <taxon>Mycena</taxon>
    </lineage>
</organism>
<reference evidence="1" key="1">
    <citation type="submission" date="2023-03" db="EMBL/GenBank/DDBJ databases">
        <title>Massive genome expansion in bonnet fungi (Mycena s.s.) driven by repeated elements and novel gene families across ecological guilds.</title>
        <authorList>
            <consortium name="Lawrence Berkeley National Laboratory"/>
            <person name="Harder C.B."/>
            <person name="Miyauchi S."/>
            <person name="Viragh M."/>
            <person name="Kuo A."/>
            <person name="Thoen E."/>
            <person name="Andreopoulos B."/>
            <person name="Lu D."/>
            <person name="Skrede I."/>
            <person name="Drula E."/>
            <person name="Henrissat B."/>
            <person name="Morin E."/>
            <person name="Kohler A."/>
            <person name="Barry K."/>
            <person name="LaButti K."/>
            <person name="Morin E."/>
            <person name="Salamov A."/>
            <person name="Lipzen A."/>
            <person name="Mereny Z."/>
            <person name="Hegedus B."/>
            <person name="Baldrian P."/>
            <person name="Stursova M."/>
            <person name="Weitz H."/>
            <person name="Taylor A."/>
            <person name="Grigoriev I.V."/>
            <person name="Nagy L.G."/>
            <person name="Martin F."/>
            <person name="Kauserud H."/>
        </authorList>
    </citation>
    <scope>NUCLEOTIDE SEQUENCE</scope>
    <source>
        <strain evidence="1">CBHHK188m</strain>
    </source>
</reference>
<keyword evidence="2" id="KW-1185">Reference proteome</keyword>
<gene>
    <name evidence="1" type="ORF">DFH07DRAFT_737847</name>
</gene>
<protein>
    <submittedName>
        <fullName evidence="1">Uncharacterized protein</fullName>
    </submittedName>
</protein>
<evidence type="ECO:0000313" key="1">
    <source>
        <dbReference type="EMBL" id="KAJ7765466.1"/>
    </source>
</evidence>
<dbReference type="Proteomes" id="UP001215280">
    <property type="component" value="Unassembled WGS sequence"/>
</dbReference>
<proteinExistence type="predicted"/>
<comment type="caution">
    <text evidence="1">The sequence shown here is derived from an EMBL/GenBank/DDBJ whole genome shotgun (WGS) entry which is preliminary data.</text>
</comment>
<sequence>GNFIFQNYRQALEKIGMNRGQLDVLEQRLGTTAADYEADLIKEQNYFKGLRSEPSEVLQTVKYMELLMKLHMRTDIHFKLILSPILTWVSEQAEAAKVDFHALDQNIIYNGYKAADIVRIRTQYRTTFTRFLATQEEVCRFEEAHKIADRWLPTSKEYQDALLLMSECRYKVAVTGLERLVVQRLFEMTKLGMSGIGYKMREKLRKALKTRAEAIRKALERYNAAAIALNPPHPQLTWQAIVNGASLAEFDWLWETREDIREQPWAQPARRQAMTLHFGIK</sequence>
<accession>A0AAD7JID8</accession>
<dbReference type="AlphaFoldDB" id="A0AAD7JID8"/>